<reference evidence="1 2" key="1">
    <citation type="submission" date="2020-01" db="EMBL/GenBank/DDBJ databases">
        <title>Kibdelosporangium persica a novel Actinomycetes from a hot desert in Iran.</title>
        <authorList>
            <person name="Safaei N."/>
            <person name="Zaburannyi N."/>
            <person name="Mueller R."/>
            <person name="Wink J."/>
        </authorList>
    </citation>
    <scope>NUCLEOTIDE SEQUENCE [LARGE SCALE GENOMIC DNA]</scope>
    <source>
        <strain evidence="1 2">4NS15</strain>
    </source>
</reference>
<evidence type="ECO:0000313" key="1">
    <source>
        <dbReference type="EMBL" id="NRN64232.1"/>
    </source>
</evidence>
<sequence length="42" mass="4934">MTAMRDRVSIEEDTDEGTYDVELPIQLDDDDFFEPTIIRGRE</sequence>
<name>A0ABX2EZV5_9PSEU</name>
<proteinExistence type="predicted"/>
<gene>
    <name evidence="1" type="ORF">GC106_14380</name>
</gene>
<dbReference type="Proteomes" id="UP000763557">
    <property type="component" value="Unassembled WGS sequence"/>
</dbReference>
<accession>A0ABX2EZV5</accession>
<dbReference type="RefSeq" id="WP_281368399.1">
    <property type="nucleotide sequence ID" value="NZ_CBCSGW010000007.1"/>
</dbReference>
<dbReference type="EMBL" id="JAAATY010000003">
    <property type="protein sequence ID" value="NRN64232.1"/>
    <property type="molecule type" value="Genomic_DNA"/>
</dbReference>
<protein>
    <submittedName>
        <fullName evidence="1">Uncharacterized protein</fullName>
    </submittedName>
</protein>
<evidence type="ECO:0000313" key="2">
    <source>
        <dbReference type="Proteomes" id="UP000763557"/>
    </source>
</evidence>
<keyword evidence="2" id="KW-1185">Reference proteome</keyword>
<comment type="caution">
    <text evidence="1">The sequence shown here is derived from an EMBL/GenBank/DDBJ whole genome shotgun (WGS) entry which is preliminary data.</text>
</comment>
<organism evidence="1 2">
    <name type="scientific">Kibdelosporangium persicum</name>
    <dbReference type="NCBI Taxonomy" id="2698649"/>
    <lineage>
        <taxon>Bacteria</taxon>
        <taxon>Bacillati</taxon>
        <taxon>Actinomycetota</taxon>
        <taxon>Actinomycetes</taxon>
        <taxon>Pseudonocardiales</taxon>
        <taxon>Pseudonocardiaceae</taxon>
        <taxon>Kibdelosporangium</taxon>
    </lineage>
</organism>